<dbReference type="Gene3D" id="1.10.10.1320">
    <property type="entry name" value="Anti-sigma factor, zinc-finger domain"/>
    <property type="match status" value="1"/>
</dbReference>
<name>A0A4D4J0G2_9PSEU</name>
<evidence type="ECO:0000313" key="9">
    <source>
        <dbReference type="EMBL" id="GDY30105.1"/>
    </source>
</evidence>
<accession>A0A4D4J0G2</accession>
<dbReference type="GO" id="GO:0006417">
    <property type="term" value="P:regulation of translation"/>
    <property type="evidence" value="ECO:0007669"/>
    <property type="project" value="TreeGrafter"/>
</dbReference>
<keyword evidence="6" id="KW-0804">Transcription</keyword>
<evidence type="ECO:0000256" key="6">
    <source>
        <dbReference type="ARBA" id="ARBA00023163"/>
    </source>
</evidence>
<evidence type="ECO:0000256" key="7">
    <source>
        <dbReference type="SAM" id="Phobius"/>
    </source>
</evidence>
<reference evidence="10" key="1">
    <citation type="submission" date="2019-04" db="EMBL/GenBank/DDBJ databases">
        <title>Draft genome sequence of Pseudonocardiaceae bacterium SL3-2-4.</title>
        <authorList>
            <person name="Ningsih F."/>
            <person name="Yokota A."/>
            <person name="Sakai Y."/>
            <person name="Nanatani K."/>
            <person name="Yabe S."/>
            <person name="Oetari A."/>
            <person name="Sjamsuridzal W."/>
        </authorList>
    </citation>
    <scope>NUCLEOTIDE SEQUENCE [LARGE SCALE GENOMIC DNA]</scope>
    <source>
        <strain evidence="10">SL3-2-4</strain>
    </source>
</reference>
<evidence type="ECO:0000259" key="8">
    <source>
        <dbReference type="Pfam" id="PF13490"/>
    </source>
</evidence>
<dbReference type="GO" id="GO:0016020">
    <property type="term" value="C:membrane"/>
    <property type="evidence" value="ECO:0007669"/>
    <property type="project" value="UniProtKB-SubCell"/>
</dbReference>
<dbReference type="PANTHER" id="PTHR37461:SF1">
    <property type="entry name" value="ANTI-SIGMA-K FACTOR RSKA"/>
    <property type="match status" value="1"/>
</dbReference>
<evidence type="ECO:0000256" key="5">
    <source>
        <dbReference type="ARBA" id="ARBA00023136"/>
    </source>
</evidence>
<gene>
    <name evidence="9" type="ORF">GTS_17380</name>
</gene>
<evidence type="ECO:0000313" key="10">
    <source>
        <dbReference type="Proteomes" id="UP000298860"/>
    </source>
</evidence>
<dbReference type="EMBL" id="BJFL01000006">
    <property type="protein sequence ID" value="GDY30105.1"/>
    <property type="molecule type" value="Genomic_DNA"/>
</dbReference>
<keyword evidence="2 7" id="KW-0812">Transmembrane</keyword>
<evidence type="ECO:0000256" key="1">
    <source>
        <dbReference type="ARBA" id="ARBA00004167"/>
    </source>
</evidence>
<evidence type="ECO:0000256" key="3">
    <source>
        <dbReference type="ARBA" id="ARBA00022989"/>
    </source>
</evidence>
<evidence type="ECO:0000256" key="4">
    <source>
        <dbReference type="ARBA" id="ARBA00023015"/>
    </source>
</evidence>
<keyword evidence="4" id="KW-0805">Transcription regulation</keyword>
<dbReference type="OrthoDB" id="5185837at2"/>
<dbReference type="GO" id="GO:0016989">
    <property type="term" value="F:sigma factor antagonist activity"/>
    <property type="evidence" value="ECO:0007669"/>
    <property type="project" value="TreeGrafter"/>
</dbReference>
<dbReference type="Proteomes" id="UP000298860">
    <property type="component" value="Unassembled WGS sequence"/>
</dbReference>
<dbReference type="Pfam" id="PF13490">
    <property type="entry name" value="zf-HC2"/>
    <property type="match status" value="1"/>
</dbReference>
<feature type="domain" description="Putative zinc-finger" evidence="8">
    <location>
        <begin position="8"/>
        <end position="38"/>
    </location>
</feature>
<feature type="transmembrane region" description="Helical" evidence="7">
    <location>
        <begin position="92"/>
        <end position="112"/>
    </location>
</feature>
<dbReference type="InterPro" id="IPR041916">
    <property type="entry name" value="Anti_sigma_zinc_sf"/>
</dbReference>
<dbReference type="InterPro" id="IPR051474">
    <property type="entry name" value="Anti-sigma-K/W_factor"/>
</dbReference>
<proteinExistence type="predicted"/>
<comment type="caution">
    <text evidence="9">The sequence shown here is derived from an EMBL/GenBank/DDBJ whole genome shotgun (WGS) entry which is preliminary data.</text>
</comment>
<dbReference type="RefSeq" id="WP_137813249.1">
    <property type="nucleotide sequence ID" value="NZ_BJFL01000006.1"/>
</dbReference>
<protein>
    <recommendedName>
        <fullName evidence="8">Putative zinc-finger domain-containing protein</fullName>
    </recommendedName>
</protein>
<evidence type="ECO:0000256" key="2">
    <source>
        <dbReference type="ARBA" id="ARBA00022692"/>
    </source>
</evidence>
<dbReference type="InterPro" id="IPR027383">
    <property type="entry name" value="Znf_put"/>
</dbReference>
<sequence>MSEQEIDRSLLGAYALGVLDRAARHSVESHLGRCAGCRHELAELTAVERALRQVPPEAFIEGPPPGGDLLLQRTLRRIRDDRGGGSRVGRRIAVAAGVVALAGALVGGGAVVGRMTAPQQPVALNPPPQDENTAQPPGTRMLTAADPATGAHMTVAVAPAAGWVRLHADVVGVPAGTRCRIWVVGDDGRREAAGSWLASANGKAGTTVDALALIPPDQVAAVEVNTTDGKKLLVARA</sequence>
<keyword evidence="5 7" id="KW-0472">Membrane</keyword>
<comment type="subcellular location">
    <subcellularLocation>
        <location evidence="1">Membrane</location>
        <topology evidence="1">Single-pass membrane protein</topology>
    </subcellularLocation>
</comment>
<dbReference type="AlphaFoldDB" id="A0A4D4J0G2"/>
<keyword evidence="10" id="KW-1185">Reference proteome</keyword>
<keyword evidence="3 7" id="KW-1133">Transmembrane helix</keyword>
<organism evidence="9 10">
    <name type="scientific">Gandjariella thermophila</name>
    <dbReference type="NCBI Taxonomy" id="1931992"/>
    <lineage>
        <taxon>Bacteria</taxon>
        <taxon>Bacillati</taxon>
        <taxon>Actinomycetota</taxon>
        <taxon>Actinomycetes</taxon>
        <taxon>Pseudonocardiales</taxon>
        <taxon>Pseudonocardiaceae</taxon>
        <taxon>Gandjariella</taxon>
    </lineage>
</organism>
<dbReference type="PANTHER" id="PTHR37461">
    <property type="entry name" value="ANTI-SIGMA-K FACTOR RSKA"/>
    <property type="match status" value="1"/>
</dbReference>